<evidence type="ECO:0000259" key="8">
    <source>
        <dbReference type="Pfam" id="PF12914"/>
    </source>
</evidence>
<dbReference type="AlphaFoldDB" id="A0AAX2ULT0"/>
<keyword evidence="2" id="KW-0645">Protease</keyword>
<dbReference type="Proteomes" id="UP000306813">
    <property type="component" value="Unassembled WGS sequence"/>
</dbReference>
<dbReference type="PROSITE" id="PS51257">
    <property type="entry name" value="PROKAR_LIPOPROTEIN"/>
    <property type="match status" value="1"/>
</dbReference>
<dbReference type="EMBL" id="VDBS01000011">
    <property type="protein sequence ID" value="TNB58881.1"/>
    <property type="molecule type" value="Genomic_DNA"/>
</dbReference>
<evidence type="ECO:0008006" key="11">
    <source>
        <dbReference type="Google" id="ProtNLM"/>
    </source>
</evidence>
<dbReference type="GO" id="GO:0008234">
    <property type="term" value="F:cysteine-type peptidase activity"/>
    <property type="evidence" value="ECO:0007669"/>
    <property type="project" value="UniProtKB-KW"/>
</dbReference>
<evidence type="ECO:0000313" key="10">
    <source>
        <dbReference type="Proteomes" id="UP000306813"/>
    </source>
</evidence>
<proteinExistence type="inferred from homology"/>
<dbReference type="InterPro" id="IPR025606">
    <property type="entry name" value="NLPC/P60_N_dom"/>
</dbReference>
<feature type="domain" description="NLPC/P60 N-terminal" evidence="6">
    <location>
        <begin position="5"/>
        <end position="117"/>
    </location>
</feature>
<dbReference type="Pfam" id="PF12912">
    <property type="entry name" value="N_NLPC_P60"/>
    <property type="match status" value="1"/>
</dbReference>
<dbReference type="Pfam" id="PF12913">
    <property type="entry name" value="SH3_6"/>
    <property type="match status" value="1"/>
</dbReference>
<dbReference type="SUPFAM" id="SSF54001">
    <property type="entry name" value="Cysteine proteinases"/>
    <property type="match status" value="1"/>
</dbReference>
<sequence length="448" mass="51686">MRFILCFLGLFFIACSTHETPKKPLENPISKETNSFYAKLEYEQNLSILPTLNSKLNPNAKNYKKSFFTPWHSSFKNLKSADLFWSFGVYKSGNYYFFNKQKIPLSWFNANIKNANTKALNSLNQKALVVQNTILKNFPTQKAILKNPFLQSEGIPFDYASDSVLNAGSAVLISHLSLDKRYAFVMSESGFGFVERKDLEIFSDKRAKIYENLNFITPLKEKAAVLDESGKFFFETRIGALYPYYKSDLKYYYGKIGAKKYKISKKIASTFPLKLNDMHFKSQIAELLSLPYGWGGYDFERDCSLFLRDIFAPFGIYLPRNSLAQNKTFKNYDISFLSSEKKKELLKKFAKPYATLLYMKGHIMLYAGELGDKSVALHSIWGLRLDDKDKRLLIGQSVFTSLEIGKNQIPKENLLLSKLSHLSFLKLSEEEDLKLKNYLFKLNPELRQ</sequence>
<organism evidence="9 10">
    <name type="scientific">Campylobacter helveticus</name>
    <dbReference type="NCBI Taxonomy" id="28898"/>
    <lineage>
        <taxon>Bacteria</taxon>
        <taxon>Pseudomonadati</taxon>
        <taxon>Campylobacterota</taxon>
        <taxon>Epsilonproteobacteria</taxon>
        <taxon>Campylobacterales</taxon>
        <taxon>Campylobacteraceae</taxon>
        <taxon>Campylobacter</taxon>
    </lineage>
</organism>
<evidence type="ECO:0000256" key="2">
    <source>
        <dbReference type="ARBA" id="ARBA00022670"/>
    </source>
</evidence>
<comment type="similarity">
    <text evidence="1">Belongs to the peptidase C40 family.</text>
</comment>
<evidence type="ECO:0000259" key="7">
    <source>
        <dbReference type="Pfam" id="PF12913"/>
    </source>
</evidence>
<evidence type="ECO:0000256" key="1">
    <source>
        <dbReference type="ARBA" id="ARBA00007074"/>
    </source>
</evidence>
<dbReference type="RefSeq" id="WP_082200300.1">
    <property type="nucleotide sequence ID" value="NZ_CP020478.1"/>
</dbReference>
<protein>
    <recommendedName>
        <fullName evidence="11">Lipoprotein, NlpC/P60 family (SH3 domains)</fullName>
    </recommendedName>
</protein>
<reference evidence="9 10" key="1">
    <citation type="submission" date="2019-05" db="EMBL/GenBank/DDBJ databases">
        <title>Draft genomes of eight strains of Campylobacter helveticus isolated from cats and a dog in New Zealand.</title>
        <authorList>
            <person name="Bojanic K."/>
            <person name="Midwinter A.C."/>
            <person name="Biggs P.J."/>
            <person name="Acke E."/>
            <person name="Cornelius A.J."/>
            <person name="Marshall J.C."/>
        </authorList>
    </citation>
    <scope>NUCLEOTIDE SEQUENCE [LARGE SCALE GENOMIC DNA]</scope>
    <source>
        <strain evidence="9 10">ACP123b</strain>
    </source>
</reference>
<comment type="caution">
    <text evidence="9">The sequence shown here is derived from an EMBL/GenBank/DDBJ whole genome shotgun (WGS) entry which is preliminary data.</text>
</comment>
<keyword evidence="4" id="KW-0788">Thiol protease</keyword>
<dbReference type="InterPro" id="IPR026864">
    <property type="entry name" value="SH3b2-type_SH3"/>
</dbReference>
<feature type="domain" description="SH3b2-type SH3" evidence="8">
    <location>
        <begin position="204"/>
        <end position="248"/>
    </location>
</feature>
<dbReference type="Pfam" id="PF12914">
    <property type="entry name" value="SH3_7"/>
    <property type="match status" value="1"/>
</dbReference>
<dbReference type="InterPro" id="IPR039439">
    <property type="entry name" value="SH3b1_dom"/>
</dbReference>
<dbReference type="InterPro" id="IPR038765">
    <property type="entry name" value="Papain-like_cys_pep_sf"/>
</dbReference>
<dbReference type="GeneID" id="52037281"/>
<evidence type="ECO:0000259" key="6">
    <source>
        <dbReference type="Pfam" id="PF12912"/>
    </source>
</evidence>
<evidence type="ECO:0000313" key="9">
    <source>
        <dbReference type="EMBL" id="TNB58881.1"/>
    </source>
</evidence>
<feature type="domain" description="NlpC/P60" evidence="5">
    <location>
        <begin position="291"/>
        <end position="368"/>
    </location>
</feature>
<dbReference type="InterPro" id="IPR027017">
    <property type="entry name" value="P60_peptidase_YkfC"/>
</dbReference>
<evidence type="ECO:0000259" key="5">
    <source>
        <dbReference type="Pfam" id="PF00877"/>
    </source>
</evidence>
<dbReference type="PIRSF" id="PIRSF019015">
    <property type="entry name" value="P60_peptidase_YkfC"/>
    <property type="match status" value="1"/>
</dbReference>
<evidence type="ECO:0000256" key="3">
    <source>
        <dbReference type="ARBA" id="ARBA00022801"/>
    </source>
</evidence>
<keyword evidence="3" id="KW-0378">Hydrolase</keyword>
<evidence type="ECO:0000256" key="4">
    <source>
        <dbReference type="ARBA" id="ARBA00022807"/>
    </source>
</evidence>
<dbReference type="GO" id="GO:0006508">
    <property type="term" value="P:proteolysis"/>
    <property type="evidence" value="ECO:0007669"/>
    <property type="project" value="UniProtKB-KW"/>
</dbReference>
<dbReference type="Pfam" id="PF00877">
    <property type="entry name" value="NLPC_P60"/>
    <property type="match status" value="1"/>
</dbReference>
<dbReference type="InterPro" id="IPR000064">
    <property type="entry name" value="NLP_P60_dom"/>
</dbReference>
<name>A0AAX2ULT0_9BACT</name>
<gene>
    <name evidence="9" type="ORF">FDW42_00825</name>
</gene>
<dbReference type="KEGG" id="chv:CHELV3228_1377"/>
<accession>A0AAX2ULT0</accession>
<dbReference type="Gene3D" id="3.90.1720.10">
    <property type="entry name" value="endopeptidase domain like (from Nostoc punctiforme)"/>
    <property type="match status" value="1"/>
</dbReference>
<feature type="domain" description="SH3b1" evidence="7">
    <location>
        <begin position="145"/>
        <end position="195"/>
    </location>
</feature>